<dbReference type="Proteomes" id="UP001305414">
    <property type="component" value="Unassembled WGS sequence"/>
</dbReference>
<dbReference type="AlphaFoldDB" id="A0AAN7UVN9"/>
<reference evidence="1 2" key="1">
    <citation type="submission" date="2023-10" db="EMBL/GenBank/DDBJ databases">
        <title>Draft genome sequence of Xylaria bambusicola isolate GMP-LS, the root and basal stem rot pathogen of sugarcane in Indonesia.</title>
        <authorList>
            <person name="Selvaraj P."/>
            <person name="Muralishankar V."/>
            <person name="Muruganantham S."/>
            <person name="Sp S."/>
            <person name="Haryani S."/>
            <person name="Lau K.J.X."/>
            <person name="Naqvi N.I."/>
        </authorList>
    </citation>
    <scope>NUCLEOTIDE SEQUENCE [LARGE SCALE GENOMIC DNA]</scope>
    <source>
        <strain evidence="1">GMP-LS</strain>
    </source>
</reference>
<accession>A0AAN7UVN9</accession>
<name>A0AAN7UVN9_9PEZI</name>
<dbReference type="EMBL" id="JAWHQM010000038">
    <property type="protein sequence ID" value="KAK5634143.1"/>
    <property type="molecule type" value="Genomic_DNA"/>
</dbReference>
<keyword evidence="2" id="KW-1185">Reference proteome</keyword>
<comment type="caution">
    <text evidence="1">The sequence shown here is derived from an EMBL/GenBank/DDBJ whole genome shotgun (WGS) entry which is preliminary data.</text>
</comment>
<sequence>MCERDADDRVGVRARQVEQTGVRWRNVHDAHEIQPETCAGDVRCVREELDECVRVERGAAWDDAHQDRAERE</sequence>
<proteinExistence type="predicted"/>
<gene>
    <name evidence="1" type="ORF">RRF57_009857</name>
</gene>
<evidence type="ECO:0000313" key="2">
    <source>
        <dbReference type="Proteomes" id="UP001305414"/>
    </source>
</evidence>
<organism evidence="1 2">
    <name type="scientific">Xylaria bambusicola</name>
    <dbReference type="NCBI Taxonomy" id="326684"/>
    <lineage>
        <taxon>Eukaryota</taxon>
        <taxon>Fungi</taxon>
        <taxon>Dikarya</taxon>
        <taxon>Ascomycota</taxon>
        <taxon>Pezizomycotina</taxon>
        <taxon>Sordariomycetes</taxon>
        <taxon>Xylariomycetidae</taxon>
        <taxon>Xylariales</taxon>
        <taxon>Xylariaceae</taxon>
        <taxon>Xylaria</taxon>
    </lineage>
</organism>
<evidence type="ECO:0000313" key="1">
    <source>
        <dbReference type="EMBL" id="KAK5634143.1"/>
    </source>
</evidence>
<protein>
    <submittedName>
        <fullName evidence="1">Uncharacterized protein</fullName>
    </submittedName>
</protein>